<reference evidence="1 2" key="1">
    <citation type="journal article" date="2011" name="PLoS Genet.">
        <title>Finished genome of the fungal wheat pathogen Mycosphaerella graminicola reveals dispensome structure, chromosome plasticity, and stealth pathogenesis.</title>
        <authorList>
            <person name="Goodwin S.B."/>
            <person name="Ben M'barek S."/>
            <person name="Dhillon B."/>
            <person name="Wittenberg A.H.J."/>
            <person name="Crane C.F."/>
            <person name="Hane J.K."/>
            <person name="Foster A.J."/>
            <person name="Van der Lee T.A.J."/>
            <person name="Grimwood J."/>
            <person name="Aerts A."/>
            <person name="Antoniw J."/>
            <person name="Bailey A."/>
            <person name="Bluhm B."/>
            <person name="Bowler J."/>
            <person name="Bristow J."/>
            <person name="van der Burgt A."/>
            <person name="Canto-Canche B."/>
            <person name="Churchill A.C.L."/>
            <person name="Conde-Ferraez L."/>
            <person name="Cools H.J."/>
            <person name="Coutinho P.M."/>
            <person name="Csukai M."/>
            <person name="Dehal P."/>
            <person name="De Wit P."/>
            <person name="Donzelli B."/>
            <person name="van de Geest H.C."/>
            <person name="van Ham R.C.H.J."/>
            <person name="Hammond-Kosack K.E."/>
            <person name="Henrissat B."/>
            <person name="Kilian A."/>
            <person name="Kobayashi A.K."/>
            <person name="Koopmann E."/>
            <person name="Kourmpetis Y."/>
            <person name="Kuzniar A."/>
            <person name="Lindquist E."/>
            <person name="Lombard V."/>
            <person name="Maliepaard C."/>
            <person name="Martins N."/>
            <person name="Mehrabi R."/>
            <person name="Nap J.P.H."/>
            <person name="Ponomarenko A."/>
            <person name="Rudd J.J."/>
            <person name="Salamov A."/>
            <person name="Schmutz J."/>
            <person name="Schouten H.J."/>
            <person name="Shapiro H."/>
            <person name="Stergiopoulos I."/>
            <person name="Torriani S.F.F."/>
            <person name="Tu H."/>
            <person name="de Vries R.P."/>
            <person name="Waalwijk C."/>
            <person name="Ware S.B."/>
            <person name="Wiebenga A."/>
            <person name="Zwiers L.-H."/>
            <person name="Oliver R.P."/>
            <person name="Grigoriev I.V."/>
            <person name="Kema G.H.J."/>
        </authorList>
    </citation>
    <scope>NUCLEOTIDE SEQUENCE [LARGE SCALE GENOMIC DNA]</scope>
    <source>
        <strain evidence="2">CBS 115943 / IPO323</strain>
    </source>
</reference>
<evidence type="ECO:0000313" key="2">
    <source>
        <dbReference type="Proteomes" id="UP000008062"/>
    </source>
</evidence>
<sequence>MLTLAFRAVNYDFMLVAVKSPRPPSAAMTAERDPITYIYITNDDLPTLVQSAVYNHISISSLGFGTTKGYVRKLRSHSSPTIESVSANTLCFLDKLALAVGAHFGSGFDAPEFKAAFSAAMQRIAIQMQHRKASGGPYLDTGAAAKMLRSLAARSLVGYAEFRTFIGEAAITLLHRRSFTALWDGHEKRVHLDQDGLYRCRWSPIHPSPFAPVYQQMPIEGANVQNGSFNNMDGTGQLSWPSVPPAMPFAPVYQQMPIEGANVQNGSFNNVDGVGQWSRPSVEPAMPSAPVYQQMPIEDANVQNGSFNNVDGVSQWSRPSVESAMPFAPVHQGMPGEGGHEQIGFSGSLYDVDRRVWPPVQSP</sequence>
<organism evidence="1 2">
    <name type="scientific">Zymoseptoria tritici (strain CBS 115943 / IPO323)</name>
    <name type="common">Speckled leaf blotch fungus</name>
    <name type="synonym">Septoria tritici</name>
    <dbReference type="NCBI Taxonomy" id="336722"/>
    <lineage>
        <taxon>Eukaryota</taxon>
        <taxon>Fungi</taxon>
        <taxon>Dikarya</taxon>
        <taxon>Ascomycota</taxon>
        <taxon>Pezizomycotina</taxon>
        <taxon>Dothideomycetes</taxon>
        <taxon>Dothideomycetidae</taxon>
        <taxon>Mycosphaerellales</taxon>
        <taxon>Mycosphaerellaceae</taxon>
        <taxon>Zymoseptoria</taxon>
    </lineage>
</organism>
<name>F9XRS7_ZYMTI</name>
<dbReference type="Proteomes" id="UP000008062">
    <property type="component" value="Chromosome 19"/>
</dbReference>
<dbReference type="GeneID" id="13399237"/>
<gene>
    <name evidence="1" type="ORF">MYCGRDRAFT_97922</name>
</gene>
<dbReference type="KEGG" id="ztr:MYCGRDRAFT_97922"/>
<evidence type="ECO:0000313" key="1">
    <source>
        <dbReference type="EMBL" id="EGP82045.1"/>
    </source>
</evidence>
<dbReference type="VEuPathDB" id="FungiDB:ZTRI_19.10"/>
<protein>
    <submittedName>
        <fullName evidence="1">Uncharacterized protein</fullName>
    </submittedName>
</protein>
<accession>F9XRS7</accession>
<dbReference type="EMBL" id="CM001214">
    <property type="protein sequence ID" value="EGP82045.1"/>
    <property type="molecule type" value="Genomic_DNA"/>
</dbReference>
<dbReference type="AlphaFoldDB" id="F9XRS7"/>
<dbReference type="InParanoid" id="F9XRS7"/>
<keyword evidence="2" id="KW-1185">Reference proteome</keyword>
<dbReference type="HOGENOM" id="CLU_763346_0_0_1"/>
<dbReference type="RefSeq" id="XP_003847069.1">
    <property type="nucleotide sequence ID" value="XM_003847021.1"/>
</dbReference>
<proteinExistence type="predicted"/>